<keyword evidence="1 3" id="KW-0808">Transferase</keyword>
<feature type="domain" description="Glycosyltransferase subfamily 4-like N-terminal" evidence="2">
    <location>
        <begin position="15"/>
        <end position="170"/>
    </location>
</feature>
<dbReference type="SUPFAM" id="SSF53756">
    <property type="entry name" value="UDP-Glycosyltransferase/glycogen phosphorylase"/>
    <property type="match status" value="1"/>
</dbReference>
<dbReference type="Gene3D" id="3.40.50.2000">
    <property type="entry name" value="Glycogen Phosphorylase B"/>
    <property type="match status" value="2"/>
</dbReference>
<reference evidence="3 4" key="1">
    <citation type="journal article" date="2015" name="Nature">
        <title>rRNA introns, odd ribosomes, and small enigmatic genomes across a large radiation of phyla.</title>
        <authorList>
            <person name="Brown C.T."/>
            <person name="Hug L.A."/>
            <person name="Thomas B.C."/>
            <person name="Sharon I."/>
            <person name="Castelle C.J."/>
            <person name="Singh A."/>
            <person name="Wilkins M.J."/>
            <person name="Williams K.H."/>
            <person name="Banfield J.F."/>
        </authorList>
    </citation>
    <scope>NUCLEOTIDE SEQUENCE [LARGE SCALE GENOMIC DNA]</scope>
</reference>
<dbReference type="PATRIC" id="fig|1618563.3.peg.403"/>
<dbReference type="GO" id="GO:0016757">
    <property type="term" value="F:glycosyltransferase activity"/>
    <property type="evidence" value="ECO:0007669"/>
    <property type="project" value="TreeGrafter"/>
</dbReference>
<evidence type="ECO:0000256" key="1">
    <source>
        <dbReference type="ARBA" id="ARBA00022679"/>
    </source>
</evidence>
<organism evidence="3 4">
    <name type="scientific">Candidatus Woesebacteria bacterium GW2011_GWA2_40_7b</name>
    <dbReference type="NCBI Taxonomy" id="1618563"/>
    <lineage>
        <taxon>Bacteria</taxon>
        <taxon>Candidatus Woeseibacteriota</taxon>
    </lineage>
</organism>
<name>A0A0G0W582_9BACT</name>
<gene>
    <name evidence="3" type="ORF">UU12_C0021G0004</name>
</gene>
<dbReference type="AlphaFoldDB" id="A0A0G0W582"/>
<dbReference type="Proteomes" id="UP000034562">
    <property type="component" value="Unassembled WGS sequence"/>
</dbReference>
<protein>
    <submittedName>
        <fullName evidence="3">Glycosyl transferase group 1</fullName>
    </submittedName>
</protein>
<dbReference type="Pfam" id="PF13439">
    <property type="entry name" value="Glyco_transf_4"/>
    <property type="match status" value="1"/>
</dbReference>
<evidence type="ECO:0000313" key="3">
    <source>
        <dbReference type="EMBL" id="KKR70437.1"/>
    </source>
</evidence>
<proteinExistence type="predicted"/>
<comment type="caution">
    <text evidence="3">The sequence shown here is derived from an EMBL/GenBank/DDBJ whole genome shotgun (WGS) entry which is preliminary data.</text>
</comment>
<dbReference type="EMBL" id="LBZK01000021">
    <property type="protein sequence ID" value="KKR70437.1"/>
    <property type="molecule type" value="Genomic_DNA"/>
</dbReference>
<evidence type="ECO:0000313" key="4">
    <source>
        <dbReference type="Proteomes" id="UP000034562"/>
    </source>
</evidence>
<dbReference type="PANTHER" id="PTHR46401">
    <property type="entry name" value="GLYCOSYLTRANSFERASE WBBK-RELATED"/>
    <property type="match status" value="1"/>
</dbReference>
<dbReference type="PANTHER" id="PTHR46401:SF2">
    <property type="entry name" value="GLYCOSYLTRANSFERASE WBBK-RELATED"/>
    <property type="match status" value="1"/>
</dbReference>
<sequence length="321" mass="36158">MKIAIDVSQIVYGTGVSQYTIELVKNLLRIDKENEYILFAGAFRRKSDILKIFPQTKVFPIPPVLMNIVWNRFHTLPIEKLIGKVDVIHTSDWAEPPSSTFKVTTVHDLAPFLYPSLFPRDMIRNIVDAHKAKLKLVEKESDRILVPATATKKDLVKLGFKESIIRVTPESVSGIFKRPTEVRIEEVKRKHKIFGDYILCVGVDPRKNTERTIKAFEHASTGKELKLVFVGIPKYMTVKESRNIRMIGRGAADEMPASMPEVAGGAAVLVDPYDVNSIAEGIKKALDGPKGLIEKGIARVKDFSWEKTAKMTLNVYNEARK</sequence>
<dbReference type="STRING" id="1618563.UU12_C0021G0004"/>
<dbReference type="InterPro" id="IPR028098">
    <property type="entry name" value="Glyco_trans_4-like_N"/>
</dbReference>
<dbReference type="GO" id="GO:0009103">
    <property type="term" value="P:lipopolysaccharide biosynthetic process"/>
    <property type="evidence" value="ECO:0007669"/>
    <property type="project" value="TreeGrafter"/>
</dbReference>
<evidence type="ECO:0000259" key="2">
    <source>
        <dbReference type="Pfam" id="PF13439"/>
    </source>
</evidence>
<accession>A0A0G0W582</accession>
<dbReference type="CDD" id="cd03809">
    <property type="entry name" value="GT4_MtfB-like"/>
    <property type="match status" value="1"/>
</dbReference>